<reference evidence="1 2" key="1">
    <citation type="submission" date="2021-07" db="EMBL/GenBank/DDBJ databases">
        <title>Thermus aquaticus gen. n. and sp. n., a nonsporulating extreme thermophile.</title>
        <authorList>
            <person name="Hu C.-J."/>
            <person name="Li W.-J."/>
            <person name="Xian W.-D."/>
        </authorList>
    </citation>
    <scope>NUCLEOTIDE SEQUENCE [LARGE SCALE GENOMIC DNA]</scope>
    <source>
        <strain evidence="1 2">SYSU G05001</strain>
    </source>
</reference>
<dbReference type="Pfam" id="PF09665">
    <property type="entry name" value="RE_Alw26IDE"/>
    <property type="match status" value="1"/>
</dbReference>
<organism evidence="1 2">
    <name type="scientific">Thermus brevis</name>
    <dbReference type="NCBI Taxonomy" id="2862456"/>
    <lineage>
        <taxon>Bacteria</taxon>
        <taxon>Thermotogati</taxon>
        <taxon>Deinococcota</taxon>
        <taxon>Deinococci</taxon>
        <taxon>Thermales</taxon>
        <taxon>Thermaceae</taxon>
        <taxon>Thermus</taxon>
    </lineage>
</organism>
<dbReference type="RefSeq" id="WP_219760491.1">
    <property type="nucleotide sequence ID" value="NZ_JAHXRS010000030.1"/>
</dbReference>
<proteinExistence type="predicted"/>
<gene>
    <name evidence="1" type="ORF">KZX47_12885</name>
</gene>
<evidence type="ECO:0000313" key="1">
    <source>
        <dbReference type="EMBL" id="MBW6396040.1"/>
    </source>
</evidence>
<sequence>MSTGNKGRRRRPEHPEFIKYMEFIVEHPNYQGLPYRRTKDGRIVWVATKDSKLGQERLEWWQARRRDGESLRDVAFRLHPTKKRPCQICGRVMEIGYVYPAFNRLARMADLLEKRGLLTKELGEFLKDRETGLTHIREVLVKLESLGGEPAMEVFAEVFGIPHGIRHTPDEMAGYLLSLRVDDLRNRLSPGAMADPPDRFDGFHSYNLCCRPLHDRGRSRENLSKYGEDRRAYEAWVDGDHKAASWVMREIRKRGWSADHIGPLSQGFTHRPNGFRPVTDRFQSERRDRLRAKDVRLLLEAEGQGERVVSWHVRSLWNALKEWAVGSDDRAEALGRAMRAQVHDTLTLLSYLLEAGHEDFLCYLRRGLYKSHLIRIERIEIVGVNDDEVKAELKATGEYHRPLRVVVRVADRQLRAEHRRSALRALRKSIESLRKYASANIATVGSNRRLSTLSKEEAAELLAPVLDVLNLRSSEASRKELFEAAEKRLQEVVDYLGMMRARQLCLEWGCDLPQPTSY</sequence>
<dbReference type="Proteomes" id="UP000724268">
    <property type="component" value="Unassembled WGS sequence"/>
</dbReference>
<keyword evidence="2" id="KW-1185">Reference proteome</keyword>
<evidence type="ECO:0000313" key="2">
    <source>
        <dbReference type="Proteomes" id="UP000724268"/>
    </source>
</evidence>
<comment type="caution">
    <text evidence="1">The sequence shown here is derived from an EMBL/GenBank/DDBJ whole genome shotgun (WGS) entry which is preliminary data.</text>
</comment>
<accession>A0ABS7A183</accession>
<name>A0ABS7A183_9DEIN</name>
<protein>
    <submittedName>
        <fullName evidence="1">Uncharacterized protein</fullName>
    </submittedName>
</protein>
<dbReference type="EMBL" id="JAHXRS010000030">
    <property type="protein sequence ID" value="MBW6396040.1"/>
    <property type="molecule type" value="Genomic_DNA"/>
</dbReference>
<dbReference type="InterPro" id="IPR014328">
    <property type="entry name" value="Restrct_endonuc_II_Alw26I"/>
</dbReference>